<dbReference type="InterPro" id="IPR007736">
    <property type="entry name" value="Caleosin-related"/>
</dbReference>
<evidence type="ECO:0008006" key="6">
    <source>
        <dbReference type="Google" id="ProtNLM"/>
    </source>
</evidence>
<comment type="caution">
    <text evidence="4">The sequence shown here is derived from an EMBL/GenBank/DDBJ whole genome shotgun (WGS) entry which is preliminary data.</text>
</comment>
<evidence type="ECO:0000313" key="4">
    <source>
        <dbReference type="EMBL" id="GBE81577.1"/>
    </source>
</evidence>
<dbReference type="InParanoid" id="A0A401GHA9"/>
<sequence length="242" mass="27296">MQQQNTAVQTAIPAQPVTVERPLYNPVNSGKLVNPGTGRANLAATADQPRGTQSNKWASDHSKQTVLQQHCDFFDPDNDSIVWPLDTYRGFHDLGFNILLSVTAMFIIHASFSYATVPGYLPDPFFRLHLKNIHKAKHGSDSGIFDNEGRFIPQKFEDFFSKYADGKDGLTMEDVLKALKGQRLLMDFTGWIGAFFEWLSIYIFLWPEDGMMKKEDIRRVLDGSIFSEAASKRAGRKKTKAT</sequence>
<dbReference type="GO" id="GO:0005509">
    <property type="term" value="F:calcium ion binding"/>
    <property type="evidence" value="ECO:0007669"/>
    <property type="project" value="TreeGrafter"/>
</dbReference>
<dbReference type="EMBL" id="BFAD01000003">
    <property type="protein sequence ID" value="GBE81577.1"/>
    <property type="molecule type" value="Genomic_DNA"/>
</dbReference>
<feature type="transmembrane region" description="Helical" evidence="3">
    <location>
        <begin position="94"/>
        <end position="115"/>
    </location>
</feature>
<dbReference type="Proteomes" id="UP000287166">
    <property type="component" value="Unassembled WGS sequence"/>
</dbReference>
<dbReference type="STRING" id="139825.A0A401GHA9"/>
<comment type="similarity">
    <text evidence="1">Belongs to the caleosin family.</text>
</comment>
<evidence type="ECO:0000256" key="2">
    <source>
        <dbReference type="SAM" id="MobiDB-lite"/>
    </source>
</evidence>
<keyword evidence="3" id="KW-0812">Transmembrane</keyword>
<feature type="region of interest" description="Disordered" evidence="2">
    <location>
        <begin position="35"/>
        <end position="57"/>
    </location>
</feature>
<gene>
    <name evidence="4" type="ORF">SCP_0313060</name>
</gene>
<dbReference type="OrthoDB" id="640742at2759"/>
<evidence type="ECO:0000313" key="5">
    <source>
        <dbReference type="Proteomes" id="UP000287166"/>
    </source>
</evidence>
<keyword evidence="5" id="KW-1185">Reference proteome</keyword>
<dbReference type="AlphaFoldDB" id="A0A401GHA9"/>
<reference evidence="4 5" key="1">
    <citation type="journal article" date="2018" name="Sci. Rep.">
        <title>Genome sequence of the cauliflower mushroom Sparassis crispa (Hanabiratake) and its association with beneficial usage.</title>
        <authorList>
            <person name="Kiyama R."/>
            <person name="Furutani Y."/>
            <person name="Kawaguchi K."/>
            <person name="Nakanishi T."/>
        </authorList>
    </citation>
    <scope>NUCLEOTIDE SEQUENCE [LARGE SCALE GENOMIC DNA]</scope>
</reference>
<evidence type="ECO:0000256" key="1">
    <source>
        <dbReference type="ARBA" id="ARBA00006765"/>
    </source>
</evidence>
<protein>
    <recommendedName>
        <fullName evidence="6">Caleosin-domain-containing protein</fullName>
    </recommendedName>
</protein>
<dbReference type="GO" id="GO:0004497">
    <property type="term" value="F:monooxygenase activity"/>
    <property type="evidence" value="ECO:0007669"/>
    <property type="project" value="TreeGrafter"/>
</dbReference>
<evidence type="ECO:0000256" key="3">
    <source>
        <dbReference type="SAM" id="Phobius"/>
    </source>
</evidence>
<keyword evidence="3" id="KW-0472">Membrane</keyword>
<organism evidence="4 5">
    <name type="scientific">Sparassis crispa</name>
    <dbReference type="NCBI Taxonomy" id="139825"/>
    <lineage>
        <taxon>Eukaryota</taxon>
        <taxon>Fungi</taxon>
        <taxon>Dikarya</taxon>
        <taxon>Basidiomycota</taxon>
        <taxon>Agaricomycotina</taxon>
        <taxon>Agaricomycetes</taxon>
        <taxon>Polyporales</taxon>
        <taxon>Sparassidaceae</taxon>
        <taxon>Sparassis</taxon>
    </lineage>
</organism>
<dbReference type="Pfam" id="PF05042">
    <property type="entry name" value="Caleosin"/>
    <property type="match status" value="1"/>
</dbReference>
<proteinExistence type="inferred from homology"/>
<dbReference type="RefSeq" id="XP_027612490.1">
    <property type="nucleotide sequence ID" value="XM_027756689.1"/>
</dbReference>
<keyword evidence="3" id="KW-1133">Transmembrane helix</keyword>
<dbReference type="GeneID" id="38778494"/>
<accession>A0A401GHA9</accession>
<dbReference type="PANTHER" id="PTHR31495:SF0">
    <property type="entry name" value="BINDING PROTEIN CALEOSIN, PUTATIVE (AFU_ORTHOLOGUE AFUA_5G13750)-RELATED"/>
    <property type="match status" value="1"/>
</dbReference>
<dbReference type="PANTHER" id="PTHR31495">
    <property type="entry name" value="PEROXYGENASE 3-RELATED"/>
    <property type="match status" value="1"/>
</dbReference>
<feature type="transmembrane region" description="Helical" evidence="3">
    <location>
        <begin position="188"/>
        <end position="206"/>
    </location>
</feature>
<name>A0A401GHA9_9APHY</name>